<reference evidence="2" key="1">
    <citation type="submission" date="2010-06" db="EMBL/GenBank/DDBJ databases">
        <authorList>
            <person name="Jiang H."/>
            <person name="Abraham K."/>
            <person name="Ali S."/>
            <person name="Alsbrooks S.L."/>
            <person name="Anim B.N."/>
            <person name="Anosike U.S."/>
            <person name="Attaway T."/>
            <person name="Bandaranaike D.P."/>
            <person name="Battles P.K."/>
            <person name="Bell S.N."/>
            <person name="Bell A.V."/>
            <person name="Beltran B."/>
            <person name="Bickham C."/>
            <person name="Bustamante Y."/>
            <person name="Caleb T."/>
            <person name="Canada A."/>
            <person name="Cardenas V."/>
            <person name="Carter K."/>
            <person name="Chacko J."/>
            <person name="Chandrabose M.N."/>
            <person name="Chavez D."/>
            <person name="Chavez A."/>
            <person name="Chen L."/>
            <person name="Chu H.-S."/>
            <person name="Claassen K.J."/>
            <person name="Cockrell R."/>
            <person name="Collins M."/>
            <person name="Cooper J.A."/>
            <person name="Cree A."/>
            <person name="Curry S.M."/>
            <person name="Da Y."/>
            <person name="Dao M.D."/>
            <person name="Das B."/>
            <person name="Davila M.-L."/>
            <person name="Davy-Carroll L."/>
            <person name="Denson S."/>
            <person name="Dinh H."/>
            <person name="Ebong V.E."/>
            <person name="Edwards J.R."/>
            <person name="Egan A."/>
            <person name="El-Daye J."/>
            <person name="Escobedo L."/>
            <person name="Fernandez S."/>
            <person name="Fernando P.R."/>
            <person name="Flagg N."/>
            <person name="Forbes L.D."/>
            <person name="Fowler R.G."/>
            <person name="Fu Q."/>
            <person name="Gabisi R.A."/>
            <person name="Ganer J."/>
            <person name="Garbino Pronczuk A."/>
            <person name="Garcia R.M."/>
            <person name="Garner T."/>
            <person name="Garrett T.E."/>
            <person name="Gonzalez D.A."/>
            <person name="Hamid H."/>
            <person name="Hawkins E.S."/>
            <person name="Hirani K."/>
            <person name="Hogues M.E."/>
            <person name="Hollins B."/>
            <person name="Hsiao C.-H."/>
            <person name="Jabil R."/>
            <person name="James M.L."/>
            <person name="Jhangiani S.N."/>
            <person name="Johnson B."/>
            <person name="Johnson Q."/>
            <person name="Joshi V."/>
            <person name="Kalu J.B."/>
            <person name="Kam C."/>
            <person name="Kashfia A."/>
            <person name="Keebler J."/>
            <person name="Kisamo H."/>
            <person name="Kovar C.L."/>
            <person name="Lago L.A."/>
            <person name="Lai C.-Y."/>
            <person name="Laidlaw J."/>
            <person name="Lara F."/>
            <person name="Le T.-K."/>
            <person name="Lee S.L."/>
            <person name="Legall F.H."/>
            <person name="Lemon S.J."/>
            <person name="Lewis L.R."/>
            <person name="Li B."/>
            <person name="Liu Y."/>
            <person name="Liu Y.-S."/>
            <person name="Lopez J."/>
            <person name="Lozado R.J."/>
            <person name="Lu J."/>
            <person name="Madu R.C."/>
            <person name="Maheshwari M."/>
            <person name="Maheshwari R."/>
            <person name="Malloy K."/>
            <person name="Martinez E."/>
            <person name="Mathew T."/>
            <person name="Mercado I.C."/>
            <person name="Mercado C."/>
            <person name="Meyer B."/>
            <person name="Montgomery K."/>
            <person name="Morgan M.B."/>
            <person name="Munidasa M."/>
            <person name="Nazareth L.V."/>
            <person name="Nelson J."/>
            <person name="Ng B.M."/>
            <person name="Nguyen N.B."/>
            <person name="Nguyen P.Q."/>
            <person name="Nguyen T."/>
            <person name="Obregon M."/>
            <person name="Okwuonu G.O."/>
            <person name="Onwere C.G."/>
            <person name="Orozco G."/>
            <person name="Parra A."/>
            <person name="Patel S."/>
            <person name="Patil S."/>
            <person name="Perez A."/>
            <person name="Perez Y."/>
            <person name="Pham C."/>
            <person name="Primus E.L."/>
            <person name="Pu L.-L."/>
            <person name="Puazo M."/>
            <person name="Qin X."/>
            <person name="Quiroz J.B."/>
            <person name="Reese J."/>
            <person name="Richards S."/>
            <person name="Rives C.M."/>
            <person name="Robberts R."/>
            <person name="Ruiz S.J."/>
            <person name="Ruiz M.J."/>
            <person name="Santibanez J."/>
            <person name="Schneider B.W."/>
            <person name="Sisson I."/>
            <person name="Smith M."/>
            <person name="Sodergren E."/>
            <person name="Song X.-Z."/>
            <person name="Song B.B."/>
            <person name="Summersgill H."/>
            <person name="Thelus R."/>
            <person name="Thornton R.D."/>
            <person name="Trejos Z.Y."/>
            <person name="Usmani K."/>
            <person name="Vattathil S."/>
            <person name="Villasana D."/>
            <person name="Walker D.L."/>
            <person name="Wang S."/>
            <person name="Wang K."/>
            <person name="White C.S."/>
            <person name="Williams A.C."/>
            <person name="Williamson J."/>
            <person name="Wilson K."/>
            <person name="Woghiren I.O."/>
            <person name="Woodworth J.R."/>
            <person name="Worley K.C."/>
            <person name="Wright R.A."/>
            <person name="Wu W."/>
            <person name="Young L."/>
            <person name="Zhang L."/>
            <person name="Zhang J."/>
            <person name="Zhu Y."/>
            <person name="Muzny D.M."/>
            <person name="Weinstock G."/>
            <person name="Gibbs R.A."/>
        </authorList>
    </citation>
    <scope>NUCLEOTIDE SEQUENCE [LARGE SCALE GENOMIC DNA]</scope>
    <source>
        <strain evidence="2">LSR1</strain>
    </source>
</reference>
<evidence type="ECO:0000313" key="2">
    <source>
        <dbReference type="Proteomes" id="UP000007819"/>
    </source>
</evidence>
<dbReference type="KEGG" id="api:103309735"/>
<protein>
    <submittedName>
        <fullName evidence="1">Uncharacterized protein</fullName>
    </submittedName>
</protein>
<dbReference type="EnsemblMetazoa" id="XM_008185957.1">
    <property type="protein sequence ID" value="XP_008184179.1"/>
    <property type="gene ID" value="LOC103309735"/>
</dbReference>
<reference evidence="1" key="2">
    <citation type="submission" date="2022-06" db="UniProtKB">
        <authorList>
            <consortium name="EnsemblMetazoa"/>
        </authorList>
    </citation>
    <scope>IDENTIFICATION</scope>
</reference>
<accession>A0A8R2B6P9</accession>
<keyword evidence="2" id="KW-1185">Reference proteome</keyword>
<dbReference type="GeneID" id="103309735"/>
<dbReference type="AlphaFoldDB" id="A0A8R2B6P9"/>
<organism evidence="1 2">
    <name type="scientific">Acyrthosiphon pisum</name>
    <name type="common">Pea aphid</name>
    <dbReference type="NCBI Taxonomy" id="7029"/>
    <lineage>
        <taxon>Eukaryota</taxon>
        <taxon>Metazoa</taxon>
        <taxon>Ecdysozoa</taxon>
        <taxon>Arthropoda</taxon>
        <taxon>Hexapoda</taxon>
        <taxon>Insecta</taxon>
        <taxon>Pterygota</taxon>
        <taxon>Neoptera</taxon>
        <taxon>Paraneoptera</taxon>
        <taxon>Hemiptera</taxon>
        <taxon>Sternorrhyncha</taxon>
        <taxon>Aphidomorpha</taxon>
        <taxon>Aphidoidea</taxon>
        <taxon>Aphididae</taxon>
        <taxon>Macrosiphini</taxon>
        <taxon>Acyrthosiphon</taxon>
    </lineage>
</organism>
<sequence>MDTTITQQPGSSELVINVNNVQLTNSGHCIPLESIDILHYSSSDPIKVINESTTNINSDPTYLKDNLKTAESFINDHDYIVTQNTFEFSNFTKEIIIYISGFLVHKLASTLQCETCVKA</sequence>
<dbReference type="RefSeq" id="XP_008184179.1">
    <property type="nucleotide sequence ID" value="XM_008185957.1"/>
</dbReference>
<evidence type="ECO:0000313" key="1">
    <source>
        <dbReference type="EnsemblMetazoa" id="XP_008184179.1"/>
    </source>
</evidence>
<dbReference type="OrthoDB" id="6621548at2759"/>
<proteinExistence type="predicted"/>
<name>A0A8R2B6P9_ACYPI</name>
<dbReference type="Proteomes" id="UP000007819">
    <property type="component" value="Unassembled WGS sequence"/>
</dbReference>